<comment type="caution">
    <text evidence="1">The sequence shown here is derived from an EMBL/GenBank/DDBJ whole genome shotgun (WGS) entry which is preliminary data.</text>
</comment>
<protein>
    <submittedName>
        <fullName evidence="1">Uncharacterized protein</fullName>
    </submittedName>
</protein>
<name>B4D3N7_9BACT</name>
<evidence type="ECO:0000313" key="1">
    <source>
        <dbReference type="EMBL" id="EDY18867.1"/>
    </source>
</evidence>
<keyword evidence="2" id="KW-1185">Reference proteome</keyword>
<dbReference type="EMBL" id="ABVL01000010">
    <property type="protein sequence ID" value="EDY18867.1"/>
    <property type="molecule type" value="Genomic_DNA"/>
</dbReference>
<dbReference type="InParanoid" id="B4D3N7"/>
<organism evidence="1 2">
    <name type="scientific">Chthoniobacter flavus Ellin428</name>
    <dbReference type="NCBI Taxonomy" id="497964"/>
    <lineage>
        <taxon>Bacteria</taxon>
        <taxon>Pseudomonadati</taxon>
        <taxon>Verrucomicrobiota</taxon>
        <taxon>Spartobacteria</taxon>
        <taxon>Chthoniobacterales</taxon>
        <taxon>Chthoniobacteraceae</taxon>
        <taxon>Chthoniobacter</taxon>
    </lineage>
</organism>
<gene>
    <name evidence="1" type="ORF">CfE428DRAFT_3525</name>
</gene>
<sequence>MRLSRIGGLRLHRPVRALIDPRPQQADLFRRQPLALLRHQHVLIESRHKMNQRTLRTFAGNDIRRVIVAALQRHILHVQAIPTLLLFRPVTLEAVLFKKRTDVLRKIHRTRRWRWQLGNIHLRCAQTVGEEQERQKEQGAFHGWGQTGLYAKLFLYTTFRRANTLAENFSFPKSFAFPPLQPRTGRQARLHRGADLQA</sequence>
<dbReference type="Proteomes" id="UP000005824">
    <property type="component" value="Unassembled WGS sequence"/>
</dbReference>
<dbReference type="STRING" id="497964.CfE428DRAFT_3525"/>
<reference evidence="1 2" key="1">
    <citation type="journal article" date="2011" name="J. Bacteriol.">
        <title>Genome sequence of Chthoniobacter flavus Ellin428, an aerobic heterotrophic soil bacterium.</title>
        <authorList>
            <person name="Kant R."/>
            <person name="van Passel M.W."/>
            <person name="Palva A."/>
            <person name="Lucas S."/>
            <person name="Lapidus A."/>
            <person name="Glavina Del Rio T."/>
            <person name="Dalin E."/>
            <person name="Tice H."/>
            <person name="Bruce D."/>
            <person name="Goodwin L."/>
            <person name="Pitluck S."/>
            <person name="Larimer F.W."/>
            <person name="Land M.L."/>
            <person name="Hauser L."/>
            <person name="Sangwan P."/>
            <person name="de Vos W.M."/>
            <person name="Janssen P.H."/>
            <person name="Smidt H."/>
        </authorList>
    </citation>
    <scope>NUCLEOTIDE SEQUENCE [LARGE SCALE GENOMIC DNA]</scope>
    <source>
        <strain evidence="1 2">Ellin428</strain>
    </source>
</reference>
<accession>B4D3N7</accession>
<proteinExistence type="predicted"/>
<dbReference type="AlphaFoldDB" id="B4D3N7"/>
<evidence type="ECO:0000313" key="2">
    <source>
        <dbReference type="Proteomes" id="UP000005824"/>
    </source>
</evidence>